<keyword evidence="4" id="KW-1185">Reference proteome</keyword>
<dbReference type="GO" id="GO:0016491">
    <property type="term" value="F:oxidoreductase activity"/>
    <property type="evidence" value="ECO:0007669"/>
    <property type="project" value="InterPro"/>
</dbReference>
<sequence>MTLGDGVFPLVALAEGKDAAAYAVLRTGGGRPPPVSVRPAELDRRVLGYDTLVPAASVALPERREDRVVRLSLTGGMMGYDWRIDGARFDHTSVAHVVAAGQRVRLDYVNDTRMFHPMHLHGHTFALGGPSGSRKDTALVLPGRTVSTWFDADSPGRWMVHCHNAYHAEAGMMTLLGYQA</sequence>
<organism evidence="3 4">
    <name type="scientific">Catellatospora coxensis</name>
    <dbReference type="NCBI Taxonomy" id="310354"/>
    <lineage>
        <taxon>Bacteria</taxon>
        <taxon>Bacillati</taxon>
        <taxon>Actinomycetota</taxon>
        <taxon>Actinomycetes</taxon>
        <taxon>Micromonosporales</taxon>
        <taxon>Micromonosporaceae</taxon>
        <taxon>Catellatospora</taxon>
    </lineage>
</organism>
<dbReference type="EMBL" id="BONI01000016">
    <property type="protein sequence ID" value="GIG05585.1"/>
    <property type="molecule type" value="Genomic_DNA"/>
</dbReference>
<evidence type="ECO:0000259" key="2">
    <source>
        <dbReference type="Pfam" id="PF07731"/>
    </source>
</evidence>
<protein>
    <recommendedName>
        <fullName evidence="2">Plastocyanin-like domain-containing protein</fullName>
    </recommendedName>
</protein>
<comment type="caution">
    <text evidence="3">The sequence shown here is derived from an EMBL/GenBank/DDBJ whole genome shotgun (WGS) entry which is preliminary data.</text>
</comment>
<gene>
    <name evidence="3" type="ORF">Cco03nite_22850</name>
</gene>
<dbReference type="InterPro" id="IPR034279">
    <property type="entry name" value="CuRO_3_CopA"/>
</dbReference>
<feature type="domain" description="Plastocyanin-like" evidence="2">
    <location>
        <begin position="69"/>
        <end position="174"/>
    </location>
</feature>
<dbReference type="Proteomes" id="UP000630887">
    <property type="component" value="Unassembled WGS sequence"/>
</dbReference>
<keyword evidence="1" id="KW-0479">Metal-binding</keyword>
<dbReference type="PROSITE" id="PS00079">
    <property type="entry name" value="MULTICOPPER_OXIDASE1"/>
    <property type="match status" value="1"/>
</dbReference>
<dbReference type="AlphaFoldDB" id="A0A8J3KQZ4"/>
<dbReference type="RefSeq" id="WP_203692028.1">
    <property type="nucleotide sequence ID" value="NZ_BAAALC010000025.1"/>
</dbReference>
<evidence type="ECO:0000313" key="4">
    <source>
        <dbReference type="Proteomes" id="UP000630887"/>
    </source>
</evidence>
<dbReference type="InterPro" id="IPR008972">
    <property type="entry name" value="Cupredoxin"/>
</dbReference>
<dbReference type="InterPro" id="IPR002355">
    <property type="entry name" value="Cu_oxidase_Cu_BS"/>
</dbReference>
<dbReference type="InterPro" id="IPR033138">
    <property type="entry name" value="Cu_oxidase_CS"/>
</dbReference>
<reference evidence="3 4" key="1">
    <citation type="submission" date="2021-01" db="EMBL/GenBank/DDBJ databases">
        <title>Whole genome shotgun sequence of Catellatospora coxensis NBRC 107359.</title>
        <authorList>
            <person name="Komaki H."/>
            <person name="Tamura T."/>
        </authorList>
    </citation>
    <scope>NUCLEOTIDE SEQUENCE [LARGE SCALE GENOMIC DNA]</scope>
    <source>
        <strain evidence="3 4">NBRC 107359</strain>
    </source>
</reference>
<dbReference type="GO" id="GO:0005507">
    <property type="term" value="F:copper ion binding"/>
    <property type="evidence" value="ECO:0007669"/>
    <property type="project" value="InterPro"/>
</dbReference>
<dbReference type="Gene3D" id="2.60.40.420">
    <property type="entry name" value="Cupredoxins - blue copper proteins"/>
    <property type="match status" value="1"/>
</dbReference>
<accession>A0A8J3KQZ4</accession>
<dbReference type="InterPro" id="IPR011706">
    <property type="entry name" value="Cu-oxidase_C"/>
</dbReference>
<dbReference type="CDD" id="cd13896">
    <property type="entry name" value="CuRO_3_CopA"/>
    <property type="match status" value="1"/>
</dbReference>
<proteinExistence type="predicted"/>
<evidence type="ECO:0000313" key="3">
    <source>
        <dbReference type="EMBL" id="GIG05585.1"/>
    </source>
</evidence>
<dbReference type="Pfam" id="PF07731">
    <property type="entry name" value="Cu-oxidase_2"/>
    <property type="match status" value="1"/>
</dbReference>
<dbReference type="SUPFAM" id="SSF49503">
    <property type="entry name" value="Cupredoxins"/>
    <property type="match status" value="1"/>
</dbReference>
<evidence type="ECO:0000256" key="1">
    <source>
        <dbReference type="ARBA" id="ARBA00022723"/>
    </source>
</evidence>
<name>A0A8J3KQZ4_9ACTN</name>
<dbReference type="PROSITE" id="PS00080">
    <property type="entry name" value="MULTICOPPER_OXIDASE2"/>
    <property type="match status" value="1"/>
</dbReference>